<proteinExistence type="predicted"/>
<sequence>MIKISHTVAAAVLVSMGSLGLFGGTALADSGTTKTIVEDRKSRITVRGEGSHSSAPDVMRLNVGVEVRRPTAGAAFAEARKVAAALTQVLVKAGIEAKDLRTNALSLGPEYENYPKVVGYRATQGVEALVRDIGSADRVVDAVGSMSEDVRLNGISFEVSDDGAALRAARDAAFVDARARAEQYAGLAGRELGRVVTITEEDVSRPVVLMAAAKFEDGGSISPGRQTITVNVQVVYQLN</sequence>
<gene>
    <name evidence="2" type="ORF">J2853_004480</name>
</gene>
<protein>
    <submittedName>
        <fullName evidence="2">Uncharacterized protein YggE</fullName>
    </submittedName>
</protein>
<keyword evidence="1" id="KW-0732">Signal</keyword>
<dbReference type="Gene3D" id="3.30.110.170">
    <property type="entry name" value="Protein of unknown function (DUF541), domain 1"/>
    <property type="match status" value="1"/>
</dbReference>
<dbReference type="Proteomes" id="UP001225356">
    <property type="component" value="Unassembled WGS sequence"/>
</dbReference>
<dbReference type="PROSITE" id="PS00141">
    <property type="entry name" value="ASP_PROTEASE"/>
    <property type="match status" value="1"/>
</dbReference>
<dbReference type="RefSeq" id="WP_307560779.1">
    <property type="nucleotide sequence ID" value="NZ_JAUSQU010000001.1"/>
</dbReference>
<reference evidence="2 3" key="1">
    <citation type="submission" date="2023-07" db="EMBL/GenBank/DDBJ databases">
        <title>Sequencing the genomes of 1000 actinobacteria strains.</title>
        <authorList>
            <person name="Klenk H.-P."/>
        </authorList>
    </citation>
    <scope>NUCLEOTIDE SEQUENCE [LARGE SCALE GENOMIC DNA]</scope>
    <source>
        <strain evidence="2 3">DSM 46740</strain>
    </source>
</reference>
<name>A0ABT9QGT8_9ACTN</name>
<dbReference type="PANTHER" id="PTHR34387">
    <property type="entry name" value="SLR1258 PROTEIN"/>
    <property type="match status" value="1"/>
</dbReference>
<dbReference type="EMBL" id="JAUSQU010000001">
    <property type="protein sequence ID" value="MDP9845269.1"/>
    <property type="molecule type" value="Genomic_DNA"/>
</dbReference>
<dbReference type="InterPro" id="IPR001969">
    <property type="entry name" value="Aspartic_peptidase_AS"/>
</dbReference>
<dbReference type="Pfam" id="PF04402">
    <property type="entry name" value="SIMPL"/>
    <property type="match status" value="1"/>
</dbReference>
<accession>A0ABT9QGT8</accession>
<dbReference type="Gene3D" id="3.30.70.2970">
    <property type="entry name" value="Protein of unknown function (DUF541), domain 2"/>
    <property type="match status" value="1"/>
</dbReference>
<feature type="chain" id="PRO_5047061583" evidence="1">
    <location>
        <begin position="29"/>
        <end position="239"/>
    </location>
</feature>
<organism evidence="2 3">
    <name type="scientific">Streptosporangium lutulentum</name>
    <dbReference type="NCBI Taxonomy" id="1461250"/>
    <lineage>
        <taxon>Bacteria</taxon>
        <taxon>Bacillati</taxon>
        <taxon>Actinomycetota</taxon>
        <taxon>Actinomycetes</taxon>
        <taxon>Streptosporangiales</taxon>
        <taxon>Streptosporangiaceae</taxon>
        <taxon>Streptosporangium</taxon>
    </lineage>
</organism>
<evidence type="ECO:0000313" key="3">
    <source>
        <dbReference type="Proteomes" id="UP001225356"/>
    </source>
</evidence>
<keyword evidence="3" id="KW-1185">Reference proteome</keyword>
<dbReference type="InterPro" id="IPR007497">
    <property type="entry name" value="SIMPL/DUF541"/>
</dbReference>
<dbReference type="PANTHER" id="PTHR34387:SF1">
    <property type="entry name" value="PERIPLASMIC IMMUNOGENIC PROTEIN"/>
    <property type="match status" value="1"/>
</dbReference>
<evidence type="ECO:0000313" key="2">
    <source>
        <dbReference type="EMBL" id="MDP9845269.1"/>
    </source>
</evidence>
<evidence type="ECO:0000256" key="1">
    <source>
        <dbReference type="SAM" id="SignalP"/>
    </source>
</evidence>
<feature type="signal peptide" evidence="1">
    <location>
        <begin position="1"/>
        <end position="28"/>
    </location>
</feature>
<dbReference type="InterPro" id="IPR052022">
    <property type="entry name" value="26kDa_periplasmic_antigen"/>
</dbReference>
<comment type="caution">
    <text evidence="2">The sequence shown here is derived from an EMBL/GenBank/DDBJ whole genome shotgun (WGS) entry which is preliminary data.</text>
</comment>